<evidence type="ECO:0000313" key="4">
    <source>
        <dbReference type="Proteomes" id="UP000000560"/>
    </source>
</evidence>
<dbReference type="Proteomes" id="UP000000560">
    <property type="component" value="Chromosome V"/>
</dbReference>
<dbReference type="AlphaFoldDB" id="Q5B2M2"/>
<dbReference type="OrthoDB" id="3532430at2759"/>
<reference evidence="4" key="2">
    <citation type="journal article" date="2009" name="Fungal Genet. Biol.">
        <title>The 2008 update of the Aspergillus nidulans genome annotation: a community effort.</title>
        <authorList>
            <person name="Wortman J.R."/>
            <person name="Gilsenan J.M."/>
            <person name="Joardar V."/>
            <person name="Deegan J."/>
            <person name="Clutterbuck J."/>
            <person name="Andersen M.R."/>
            <person name="Archer D."/>
            <person name="Bencina M."/>
            <person name="Braus G."/>
            <person name="Coutinho P."/>
            <person name="von Dohren H."/>
            <person name="Doonan J."/>
            <person name="Driessen A.J."/>
            <person name="Durek P."/>
            <person name="Espeso E."/>
            <person name="Fekete E."/>
            <person name="Flipphi M."/>
            <person name="Estrada C.G."/>
            <person name="Geysens S."/>
            <person name="Goldman G."/>
            <person name="de Groot P.W."/>
            <person name="Hansen K."/>
            <person name="Harris S.D."/>
            <person name="Heinekamp T."/>
            <person name="Helmstaedt K."/>
            <person name="Henrissat B."/>
            <person name="Hofmann G."/>
            <person name="Homan T."/>
            <person name="Horio T."/>
            <person name="Horiuchi H."/>
            <person name="James S."/>
            <person name="Jones M."/>
            <person name="Karaffa L."/>
            <person name="Karanyi Z."/>
            <person name="Kato M."/>
            <person name="Keller N."/>
            <person name="Kelly D.E."/>
            <person name="Kiel J.A."/>
            <person name="Kim J.M."/>
            <person name="van der Klei I.J."/>
            <person name="Klis F.M."/>
            <person name="Kovalchuk A."/>
            <person name="Krasevec N."/>
            <person name="Kubicek C.P."/>
            <person name="Liu B."/>
            <person name="Maccabe A."/>
            <person name="Meyer V."/>
            <person name="Mirabito P."/>
            <person name="Miskei M."/>
            <person name="Mos M."/>
            <person name="Mullins J."/>
            <person name="Nelson D.R."/>
            <person name="Nielsen J."/>
            <person name="Oakley B.R."/>
            <person name="Osmani S.A."/>
            <person name="Pakula T."/>
            <person name="Paszewski A."/>
            <person name="Paulsen I."/>
            <person name="Pilsyk S."/>
            <person name="Pocsi I."/>
            <person name="Punt P.J."/>
            <person name="Ram A.F."/>
            <person name="Ren Q."/>
            <person name="Robellet X."/>
            <person name="Robson G."/>
            <person name="Seiboth B."/>
            <person name="van Solingen P."/>
            <person name="Specht T."/>
            <person name="Sun J."/>
            <person name="Taheri-Talesh N."/>
            <person name="Takeshita N."/>
            <person name="Ussery D."/>
            <person name="vanKuyk P.A."/>
            <person name="Visser H."/>
            <person name="van de Vondervoort P.J."/>
            <person name="de Vries R.P."/>
            <person name="Walton J."/>
            <person name="Xiang X."/>
            <person name="Xiong Y."/>
            <person name="Zeng A.P."/>
            <person name="Brandt B.W."/>
            <person name="Cornell M.J."/>
            <person name="van den Hondel C.A."/>
            <person name="Visser J."/>
            <person name="Oliver S.G."/>
            <person name="Turner G."/>
        </authorList>
    </citation>
    <scope>GENOME REANNOTATION</scope>
    <source>
        <strain evidence="4">FGSC A4 / ATCC 38163 / CBS 112.46 / NRRL 194 / M139</strain>
    </source>
</reference>
<feature type="region of interest" description="Disordered" evidence="2">
    <location>
        <begin position="88"/>
        <end position="129"/>
    </location>
</feature>
<evidence type="ECO:0000256" key="2">
    <source>
        <dbReference type="SAM" id="MobiDB-lite"/>
    </source>
</evidence>
<keyword evidence="4" id="KW-1185">Reference proteome</keyword>
<dbReference type="InParanoid" id="Q5B2M2"/>
<dbReference type="OMA" id="AESYWMT"/>
<dbReference type="RefSeq" id="XP_662812.1">
    <property type="nucleotide sequence ID" value="XM_657720.1"/>
</dbReference>
<dbReference type="eggNOG" id="ENOG502SS15">
    <property type="taxonomic scope" value="Eukaryota"/>
</dbReference>
<reference evidence="4" key="1">
    <citation type="journal article" date="2005" name="Nature">
        <title>Sequencing of Aspergillus nidulans and comparative analysis with A. fumigatus and A. oryzae.</title>
        <authorList>
            <person name="Galagan J.E."/>
            <person name="Calvo S.E."/>
            <person name="Cuomo C."/>
            <person name="Ma L.J."/>
            <person name="Wortman J.R."/>
            <person name="Batzoglou S."/>
            <person name="Lee S.I."/>
            <person name="Basturkmen M."/>
            <person name="Spevak C.C."/>
            <person name="Clutterbuck J."/>
            <person name="Kapitonov V."/>
            <person name="Jurka J."/>
            <person name="Scazzocchio C."/>
            <person name="Farman M."/>
            <person name="Butler J."/>
            <person name="Purcell S."/>
            <person name="Harris S."/>
            <person name="Braus G.H."/>
            <person name="Draht O."/>
            <person name="Busch S."/>
            <person name="D'Enfert C."/>
            <person name="Bouchier C."/>
            <person name="Goldman G.H."/>
            <person name="Bell-Pedersen D."/>
            <person name="Griffiths-Jones S."/>
            <person name="Doonan J.H."/>
            <person name="Yu J."/>
            <person name="Vienken K."/>
            <person name="Pain A."/>
            <person name="Freitag M."/>
            <person name="Selker E.U."/>
            <person name="Archer D.B."/>
            <person name="Penalva M.A."/>
            <person name="Oakley B.R."/>
            <person name="Momany M."/>
            <person name="Tanaka T."/>
            <person name="Kumagai T."/>
            <person name="Asai K."/>
            <person name="Machida M."/>
            <person name="Nierman W.C."/>
            <person name="Denning D.W."/>
            <person name="Caddick M."/>
            <person name="Hynes M."/>
            <person name="Paoletti M."/>
            <person name="Fischer R."/>
            <person name="Miller B."/>
            <person name="Dyer P."/>
            <person name="Sachs M.S."/>
            <person name="Osmani S.A."/>
            <person name="Birren B.W."/>
        </authorList>
    </citation>
    <scope>NUCLEOTIDE SEQUENCE [LARGE SCALE GENOMIC DNA]</scope>
    <source>
        <strain evidence="4">FGSC A4 / ATCC 38163 / CBS 112.46 / NRRL 194 / M139</strain>
    </source>
</reference>
<accession>Q5B2M2</accession>
<protein>
    <submittedName>
        <fullName evidence="3">Uncharacterized protein</fullName>
    </submittedName>
</protein>
<accession>C8VF83</accession>
<dbReference type="HOGENOM" id="CLU_369643_0_0_1"/>
<dbReference type="STRING" id="227321.Q5B2M2"/>
<feature type="coiled-coil region" evidence="1">
    <location>
        <begin position="472"/>
        <end position="668"/>
    </location>
</feature>
<dbReference type="EMBL" id="BN001305">
    <property type="protein sequence ID" value="CBF81083.1"/>
    <property type="molecule type" value="Genomic_DNA"/>
</dbReference>
<gene>
    <name evidence="3" type="ORF">ANIA_05208</name>
</gene>
<evidence type="ECO:0000256" key="1">
    <source>
        <dbReference type="SAM" id="Coils"/>
    </source>
</evidence>
<keyword evidence="1" id="KW-0175">Coiled coil</keyword>
<name>Q5B2M2_EMENI</name>
<organism evidence="3 4">
    <name type="scientific">Emericella nidulans (strain FGSC A4 / ATCC 38163 / CBS 112.46 / NRRL 194 / M139)</name>
    <name type="common">Aspergillus nidulans</name>
    <dbReference type="NCBI Taxonomy" id="227321"/>
    <lineage>
        <taxon>Eukaryota</taxon>
        <taxon>Fungi</taxon>
        <taxon>Dikarya</taxon>
        <taxon>Ascomycota</taxon>
        <taxon>Pezizomycotina</taxon>
        <taxon>Eurotiomycetes</taxon>
        <taxon>Eurotiomycetidae</taxon>
        <taxon>Eurotiales</taxon>
        <taxon>Aspergillaceae</taxon>
        <taxon>Aspergillus</taxon>
        <taxon>Aspergillus subgen. Nidulantes</taxon>
    </lineage>
</organism>
<feature type="region of interest" description="Disordered" evidence="2">
    <location>
        <begin position="15"/>
        <end position="34"/>
    </location>
</feature>
<evidence type="ECO:0000313" key="3">
    <source>
        <dbReference type="EMBL" id="CBF81083.1"/>
    </source>
</evidence>
<feature type="coiled-coil region" evidence="1">
    <location>
        <begin position="156"/>
        <end position="197"/>
    </location>
</feature>
<sequence length="779" mass="87897">MTAALFTLSRLSRHTATTRKDSCPLGPDRNHASGSVDVLLPVRSHPKDGSAVRCETPRPHKRVRFSTGATTQNVPECSTGLTPALCRTSFEERDGGLQRTPTRRSRRHSTPLPRPRRLTDSPIPRASTSPEKVLHFTPLRQLLDTRTQRRIRRIGLSNEINNLEREKRAAAQYEKSLESLLRERDSLKRELEVAKKGRVSATPATQPTSDDGEWMAPEDRIEHLEAGNDRLRAQLSFSAMDDYRHPTPSESDADTVDTILVNDSGLEGNSLFMSDSPDIRATEINMVPDEFPLHQTPSKVDSSAQTSRGMDVEFTAISQDLEAARKEKKDLFEACRSRLNLLSGTPLERHLREHSPPADFFDDIVPSLMQMLARTSDATQTLSDIQSELSSLGFHGTNLHESVDELRNAFRTARLELEHMVPGETANAGLNGGMSTLSALVKRVQALVESLDEEQIRHQGSSDREKALRGQFDTLLARYESACKKIQNLEESITSSAGDMLHTRMRMQELEREAQDHVISTERLKAALDKYDDDVKRLESLVSRLEEEKALHADSHARRISELQQKVVDEESRRRAAQSTIEDLEKQIREREEIIEQNRIRVCDLTAKMESIERERQQAVENLEKNVTDHERETGLLNVRIAELNTALEAAKTEAEKLNRYNAGLKEQMRLEIEAKDGLLDKWFAEQTRAFASMKAAVNAERRQAKVRSANWELKSDELESDDKGIGSEPITPVSMTRFMDVEIGRGKHRRRIDSGIGVLTEDELEDEVDAVPSDPIDL</sequence>
<proteinExistence type="predicted"/>
<dbReference type="VEuPathDB" id="FungiDB:AN5208"/>
<dbReference type="KEGG" id="ani:ANIA_05208"/>
<dbReference type="GeneID" id="2871498"/>